<name>A0A8J5M1Q6_9STRA</name>
<keyword evidence="2" id="KW-1185">Reference proteome</keyword>
<proteinExistence type="predicted"/>
<dbReference type="PANTHER" id="PTHR40866:SF1">
    <property type="entry name" value="BED-TYPE DOMAIN-CONTAINING PROTEIN"/>
    <property type="match status" value="1"/>
</dbReference>
<dbReference type="EMBL" id="JAENGY010002272">
    <property type="protein sequence ID" value="KAG6944819.1"/>
    <property type="molecule type" value="Genomic_DNA"/>
</dbReference>
<dbReference type="AlphaFoldDB" id="A0A8J5M1Q6"/>
<evidence type="ECO:0000313" key="2">
    <source>
        <dbReference type="Proteomes" id="UP000709295"/>
    </source>
</evidence>
<reference evidence="1" key="1">
    <citation type="submission" date="2021-01" db="EMBL/GenBank/DDBJ databases">
        <title>Phytophthora aleatoria, a newly-described species from Pinus radiata is distinct from Phytophthora cactorum isolates based on comparative genomics.</title>
        <authorList>
            <person name="Mcdougal R."/>
            <person name="Panda P."/>
            <person name="Williams N."/>
            <person name="Studholme D.J."/>
        </authorList>
    </citation>
    <scope>NUCLEOTIDE SEQUENCE</scope>
    <source>
        <strain evidence="1">NZFS 4037</strain>
    </source>
</reference>
<evidence type="ECO:0000313" key="1">
    <source>
        <dbReference type="EMBL" id="KAG6944819.1"/>
    </source>
</evidence>
<dbReference type="Proteomes" id="UP000709295">
    <property type="component" value="Unassembled WGS sequence"/>
</dbReference>
<accession>A0A8J5M1Q6</accession>
<dbReference type="PANTHER" id="PTHR40866">
    <property type="entry name" value="BED-TYPE DOMAIN-CONTAINING PROTEIN"/>
    <property type="match status" value="1"/>
</dbReference>
<protein>
    <submittedName>
        <fullName evidence="1">Uncharacterized protein</fullName>
    </submittedName>
</protein>
<gene>
    <name evidence="1" type="ORF">JG688_00016896</name>
</gene>
<sequence length="166" mass="18524">MPLLLKINHGSVADHGLESYLLSRRDNEQVTTLKLSSVRRLFDHVLAEYPQLDASLSTAAAIINNQPLESGIVKMQRHEALNDAERSACVMFRLANSDLVNTEKGPRNNFRLFAARSRDASRICDSATWTSVSFLRRQMNASGSSLLRGSSSRIYATTWSLSGLRR</sequence>
<comment type="caution">
    <text evidence="1">The sequence shown here is derived from an EMBL/GenBank/DDBJ whole genome shotgun (WGS) entry which is preliminary data.</text>
</comment>
<organism evidence="1 2">
    <name type="scientific">Phytophthora aleatoria</name>
    <dbReference type="NCBI Taxonomy" id="2496075"/>
    <lineage>
        <taxon>Eukaryota</taxon>
        <taxon>Sar</taxon>
        <taxon>Stramenopiles</taxon>
        <taxon>Oomycota</taxon>
        <taxon>Peronosporomycetes</taxon>
        <taxon>Peronosporales</taxon>
        <taxon>Peronosporaceae</taxon>
        <taxon>Phytophthora</taxon>
    </lineage>
</organism>